<name>A0A0A8XNX9_ARUDO</name>
<evidence type="ECO:0000313" key="1">
    <source>
        <dbReference type="EMBL" id="JAD15374.1"/>
    </source>
</evidence>
<sequence length="21" mass="2227">MFSGAYPIPDKLISGLFCVAP</sequence>
<proteinExistence type="predicted"/>
<accession>A0A0A8XNX9</accession>
<reference evidence="1" key="2">
    <citation type="journal article" date="2015" name="Data Brief">
        <title>Shoot transcriptome of the giant reed, Arundo donax.</title>
        <authorList>
            <person name="Barrero R.A."/>
            <person name="Guerrero F.D."/>
            <person name="Moolhuijzen P."/>
            <person name="Goolsby J.A."/>
            <person name="Tidwell J."/>
            <person name="Bellgard S.E."/>
            <person name="Bellgard M.I."/>
        </authorList>
    </citation>
    <scope>NUCLEOTIDE SEQUENCE</scope>
    <source>
        <tissue evidence="1">Shoot tissue taken approximately 20 cm above the soil surface</tissue>
    </source>
</reference>
<reference evidence="1" key="1">
    <citation type="submission" date="2014-09" db="EMBL/GenBank/DDBJ databases">
        <authorList>
            <person name="Magalhaes I.L.F."/>
            <person name="Oliveira U."/>
            <person name="Santos F.R."/>
            <person name="Vidigal T.H.D.A."/>
            <person name="Brescovit A.D."/>
            <person name="Santos A.J."/>
        </authorList>
    </citation>
    <scope>NUCLEOTIDE SEQUENCE</scope>
    <source>
        <tissue evidence="1">Shoot tissue taken approximately 20 cm above the soil surface</tissue>
    </source>
</reference>
<dbReference type="EMBL" id="GBRH01282521">
    <property type="protein sequence ID" value="JAD15374.1"/>
    <property type="molecule type" value="Transcribed_RNA"/>
</dbReference>
<protein>
    <submittedName>
        <fullName evidence="1">Uncharacterized protein</fullName>
    </submittedName>
</protein>
<dbReference type="AlphaFoldDB" id="A0A0A8XNX9"/>
<organism evidence="1">
    <name type="scientific">Arundo donax</name>
    <name type="common">Giant reed</name>
    <name type="synonym">Donax arundinaceus</name>
    <dbReference type="NCBI Taxonomy" id="35708"/>
    <lineage>
        <taxon>Eukaryota</taxon>
        <taxon>Viridiplantae</taxon>
        <taxon>Streptophyta</taxon>
        <taxon>Embryophyta</taxon>
        <taxon>Tracheophyta</taxon>
        <taxon>Spermatophyta</taxon>
        <taxon>Magnoliopsida</taxon>
        <taxon>Liliopsida</taxon>
        <taxon>Poales</taxon>
        <taxon>Poaceae</taxon>
        <taxon>PACMAD clade</taxon>
        <taxon>Arundinoideae</taxon>
        <taxon>Arundineae</taxon>
        <taxon>Arundo</taxon>
    </lineage>
</organism>